<proteinExistence type="predicted"/>
<accession>A0A915IMD1</accession>
<dbReference type="Proteomes" id="UP000887565">
    <property type="component" value="Unplaced"/>
</dbReference>
<evidence type="ECO:0000313" key="1">
    <source>
        <dbReference type="Proteomes" id="UP000887565"/>
    </source>
</evidence>
<sequence length="171" mass="19619">MNQNDKSMDFAHKVGSERVIFAGLKNIDSYRKLSGNTKIGQFCVTFGIQQNISGFDIPEINQRKPKNGPPKTPVVAQPVKLEFSGSVYQGHIISKLCGKYYSLYQEKIRLIEDLLKYTTSCKNRPAYSTNLQFDGFSSMIENKEYQEKPHVAFILMVRRKLRRMQKALKTS</sequence>
<keyword evidence="1" id="KW-1185">Reference proteome</keyword>
<name>A0A915IMD1_ROMCU</name>
<evidence type="ECO:0000313" key="2">
    <source>
        <dbReference type="WBParaSite" id="nRc.2.0.1.t15337-RA"/>
    </source>
</evidence>
<dbReference type="WBParaSite" id="nRc.2.0.1.t15337-RA">
    <property type="protein sequence ID" value="nRc.2.0.1.t15337-RA"/>
    <property type="gene ID" value="nRc.2.0.1.g15337"/>
</dbReference>
<dbReference type="AlphaFoldDB" id="A0A915IMD1"/>
<organism evidence="1 2">
    <name type="scientific">Romanomermis culicivorax</name>
    <name type="common">Nematode worm</name>
    <dbReference type="NCBI Taxonomy" id="13658"/>
    <lineage>
        <taxon>Eukaryota</taxon>
        <taxon>Metazoa</taxon>
        <taxon>Ecdysozoa</taxon>
        <taxon>Nematoda</taxon>
        <taxon>Enoplea</taxon>
        <taxon>Dorylaimia</taxon>
        <taxon>Mermithida</taxon>
        <taxon>Mermithoidea</taxon>
        <taxon>Mermithidae</taxon>
        <taxon>Romanomermis</taxon>
    </lineage>
</organism>
<protein>
    <submittedName>
        <fullName evidence="2">Uncharacterized protein</fullName>
    </submittedName>
</protein>
<reference evidence="2" key="1">
    <citation type="submission" date="2022-11" db="UniProtKB">
        <authorList>
            <consortium name="WormBaseParasite"/>
        </authorList>
    </citation>
    <scope>IDENTIFICATION</scope>
</reference>